<feature type="compositionally biased region" description="Basic and acidic residues" evidence="1">
    <location>
        <begin position="363"/>
        <end position="374"/>
    </location>
</feature>
<dbReference type="EMBL" id="KB742937">
    <property type="protein sequence ID" value="EOB02650.1"/>
    <property type="molecule type" value="Genomic_DNA"/>
</dbReference>
<dbReference type="PANTHER" id="PTHR23039:SF3">
    <property type="entry name" value="NHS-LIKE PROTEIN 1"/>
    <property type="match status" value="1"/>
</dbReference>
<feature type="compositionally biased region" description="Low complexity" evidence="1">
    <location>
        <begin position="448"/>
        <end position="466"/>
    </location>
</feature>
<feature type="region of interest" description="Disordered" evidence="1">
    <location>
        <begin position="416"/>
        <end position="466"/>
    </location>
</feature>
<evidence type="ECO:0000256" key="1">
    <source>
        <dbReference type="SAM" id="MobiDB-lite"/>
    </source>
</evidence>
<feature type="compositionally biased region" description="Polar residues" evidence="1">
    <location>
        <begin position="353"/>
        <end position="362"/>
    </location>
</feature>
<evidence type="ECO:0000313" key="3">
    <source>
        <dbReference type="Proteomes" id="UP000296049"/>
    </source>
</evidence>
<evidence type="ECO:0000313" key="2">
    <source>
        <dbReference type="EMBL" id="EOB02650.1"/>
    </source>
</evidence>
<dbReference type="Pfam" id="PF15273">
    <property type="entry name" value="NHS"/>
    <property type="match status" value="1"/>
</dbReference>
<dbReference type="PANTHER" id="PTHR23039">
    <property type="entry name" value="NANCE-HORAN SYNDROME PROTEIN"/>
    <property type="match status" value="1"/>
</dbReference>
<feature type="region of interest" description="Disordered" evidence="1">
    <location>
        <begin position="486"/>
        <end position="514"/>
    </location>
</feature>
<proteinExistence type="predicted"/>
<name>R0LLU4_ANAPL</name>
<sequence length="514" mass="56283">VSNLDEESRWTVHYTAPWHQQENVFLPSSRPPCVEDLHRQAKLNLKSVLRECDKLRRDGYRSSQYYSQGPTFSSSSSAICGSYQDDYEEIEQKCSVSSPEEEKLITVKRPKTPVSNELSDINTQTNWTKSLPLPTPEEKMRQQAQAVQTDVVPINVTGENFDRQASIRRSLIYTDTVVRRPKKVKRRKTITGIPDNIQKELAVGTGQSDFRGHSMYVPDHCSTLGRLDSYRSAMQRSETKDTSCQTEEVKVVPPSMRRIRAQKGQGIAAQMSQFSSSSGNMSVMSDSAAVIFASRQNSDMGFHSLPRAGARVSLQSLEQTQSISRQTEDIAGTLPHQISKLQVDDGAVHLRNNPMTGTVSRPKSQEVRSYDSEKSTSPACVVSPHATYSTSVIPNATLSSSSEVIVIHTAQSAGSLDNKMGGSAVYPKPRDNPVASNAISGKEDHHSSSGNWSESSSTRHSQTSDTIPSNTVMMLSLGDSAVSLSTPGNAEAGSQSANYSCRNNLALPSQSQDS</sequence>
<gene>
    <name evidence="2" type="ORF">Anapl_06958</name>
</gene>
<dbReference type="GO" id="GO:0030154">
    <property type="term" value="P:cell differentiation"/>
    <property type="evidence" value="ECO:0007669"/>
    <property type="project" value="TreeGrafter"/>
</dbReference>
<dbReference type="InterPro" id="IPR024845">
    <property type="entry name" value="NHS-like"/>
</dbReference>
<dbReference type="AlphaFoldDB" id="R0LLU4"/>
<protein>
    <submittedName>
        <fullName evidence="2">NHS-like protein 1</fullName>
    </submittedName>
</protein>
<dbReference type="Proteomes" id="UP000296049">
    <property type="component" value="Unassembled WGS sequence"/>
</dbReference>
<feature type="non-terminal residue" evidence="2">
    <location>
        <position position="1"/>
    </location>
</feature>
<reference evidence="3" key="1">
    <citation type="journal article" date="2013" name="Nat. Genet.">
        <title>The duck genome and transcriptome provide insight into an avian influenza virus reservoir species.</title>
        <authorList>
            <person name="Huang Y."/>
            <person name="Li Y."/>
            <person name="Burt D.W."/>
            <person name="Chen H."/>
            <person name="Zhang Y."/>
            <person name="Qian W."/>
            <person name="Kim H."/>
            <person name="Gan S."/>
            <person name="Zhao Y."/>
            <person name="Li J."/>
            <person name="Yi K."/>
            <person name="Feng H."/>
            <person name="Zhu P."/>
            <person name="Li B."/>
            <person name="Liu Q."/>
            <person name="Fairley S."/>
            <person name="Magor K.E."/>
            <person name="Du Z."/>
            <person name="Hu X."/>
            <person name="Goodman L."/>
            <person name="Tafer H."/>
            <person name="Vignal A."/>
            <person name="Lee T."/>
            <person name="Kim K.W."/>
            <person name="Sheng Z."/>
            <person name="An Y."/>
            <person name="Searle S."/>
            <person name="Herrero J."/>
            <person name="Groenen M.A."/>
            <person name="Crooijmans R.P."/>
            <person name="Faraut T."/>
            <person name="Cai Q."/>
            <person name="Webster R.G."/>
            <person name="Aldridge J.R."/>
            <person name="Warren W.C."/>
            <person name="Bartschat S."/>
            <person name="Kehr S."/>
            <person name="Marz M."/>
            <person name="Stadler P.F."/>
            <person name="Smith J."/>
            <person name="Kraus R.H."/>
            <person name="Zhao Y."/>
            <person name="Ren L."/>
            <person name="Fei J."/>
            <person name="Morisson M."/>
            <person name="Kaiser P."/>
            <person name="Griffin D.K."/>
            <person name="Rao M."/>
            <person name="Pitel F."/>
            <person name="Wang J."/>
            <person name="Li N."/>
        </authorList>
    </citation>
    <scope>NUCLEOTIDE SEQUENCE [LARGE SCALE GENOMIC DNA]</scope>
</reference>
<feature type="region of interest" description="Disordered" evidence="1">
    <location>
        <begin position="352"/>
        <end position="379"/>
    </location>
</feature>
<organism evidence="2 3">
    <name type="scientific">Anas platyrhynchos</name>
    <name type="common">Mallard</name>
    <name type="synonym">Anas boschas</name>
    <dbReference type="NCBI Taxonomy" id="8839"/>
    <lineage>
        <taxon>Eukaryota</taxon>
        <taxon>Metazoa</taxon>
        <taxon>Chordata</taxon>
        <taxon>Craniata</taxon>
        <taxon>Vertebrata</taxon>
        <taxon>Euteleostomi</taxon>
        <taxon>Archelosauria</taxon>
        <taxon>Archosauria</taxon>
        <taxon>Dinosauria</taxon>
        <taxon>Saurischia</taxon>
        <taxon>Theropoda</taxon>
        <taxon>Coelurosauria</taxon>
        <taxon>Aves</taxon>
        <taxon>Neognathae</taxon>
        <taxon>Galloanserae</taxon>
        <taxon>Anseriformes</taxon>
        <taxon>Anatidae</taxon>
        <taxon>Anatinae</taxon>
        <taxon>Anas</taxon>
    </lineage>
</organism>
<keyword evidence="3" id="KW-1185">Reference proteome</keyword>
<feature type="non-terminal residue" evidence="2">
    <location>
        <position position="514"/>
    </location>
</feature>
<accession>R0LLU4</accession>